<evidence type="ECO:0000313" key="4">
    <source>
        <dbReference type="Proteomes" id="UP001501166"/>
    </source>
</evidence>
<protein>
    <submittedName>
        <fullName evidence="3">Uncharacterized protein</fullName>
    </submittedName>
</protein>
<comment type="similarity">
    <text evidence="1">Belongs to the PemK/MazF family.</text>
</comment>
<proteinExistence type="inferred from homology"/>
<dbReference type="SUPFAM" id="SSF50118">
    <property type="entry name" value="Cell growth inhibitor/plasmid maintenance toxic component"/>
    <property type="match status" value="1"/>
</dbReference>
<name>A0ABN0XJH9_9LACT</name>
<dbReference type="Proteomes" id="UP001501166">
    <property type="component" value="Unassembled WGS sequence"/>
</dbReference>
<sequence length="67" mass="7554">MVSSYAFNQSTNFGVICPITSTKKNLPTRFSLTSTSKIKGQVLISQLKSLDYTERQCEFVEKSLIMN</sequence>
<dbReference type="InterPro" id="IPR003477">
    <property type="entry name" value="PemK-like"/>
</dbReference>
<reference evidence="3 4" key="1">
    <citation type="journal article" date="2019" name="Int. J. Syst. Evol. Microbiol.">
        <title>The Global Catalogue of Microorganisms (GCM) 10K type strain sequencing project: providing services to taxonomists for standard genome sequencing and annotation.</title>
        <authorList>
            <consortium name="The Broad Institute Genomics Platform"/>
            <consortium name="The Broad Institute Genome Sequencing Center for Infectious Disease"/>
            <person name="Wu L."/>
            <person name="Ma J."/>
        </authorList>
    </citation>
    <scope>NUCLEOTIDE SEQUENCE [LARGE SCALE GENOMIC DNA]</scope>
    <source>
        <strain evidence="3 4">JCM 12662</strain>
    </source>
</reference>
<evidence type="ECO:0000313" key="3">
    <source>
        <dbReference type="EMBL" id="GAA0365766.1"/>
    </source>
</evidence>
<dbReference type="InterPro" id="IPR011067">
    <property type="entry name" value="Plasmid_toxin/cell-grow_inhib"/>
</dbReference>
<dbReference type="Pfam" id="PF02452">
    <property type="entry name" value="PemK_toxin"/>
    <property type="match status" value="1"/>
</dbReference>
<organism evidence="3 4">
    <name type="scientific">Alkalibacterium iburiense</name>
    <dbReference type="NCBI Taxonomy" id="290589"/>
    <lineage>
        <taxon>Bacteria</taxon>
        <taxon>Bacillati</taxon>
        <taxon>Bacillota</taxon>
        <taxon>Bacilli</taxon>
        <taxon>Lactobacillales</taxon>
        <taxon>Carnobacteriaceae</taxon>
        <taxon>Alkalibacterium</taxon>
    </lineage>
</organism>
<dbReference type="Gene3D" id="2.30.30.110">
    <property type="match status" value="1"/>
</dbReference>
<evidence type="ECO:0000256" key="2">
    <source>
        <dbReference type="ARBA" id="ARBA00022649"/>
    </source>
</evidence>
<dbReference type="EMBL" id="BAAACW010000110">
    <property type="protein sequence ID" value="GAA0365766.1"/>
    <property type="molecule type" value="Genomic_DNA"/>
</dbReference>
<comment type="caution">
    <text evidence="3">The sequence shown here is derived from an EMBL/GenBank/DDBJ whole genome shotgun (WGS) entry which is preliminary data.</text>
</comment>
<accession>A0ABN0XJH9</accession>
<keyword evidence="4" id="KW-1185">Reference proteome</keyword>
<evidence type="ECO:0000256" key="1">
    <source>
        <dbReference type="ARBA" id="ARBA00007521"/>
    </source>
</evidence>
<gene>
    <name evidence="3" type="ORF">GCM10008932_17450</name>
</gene>
<keyword evidence="2" id="KW-1277">Toxin-antitoxin system</keyword>